<dbReference type="Proteomes" id="UP000236290">
    <property type="component" value="Unassembled WGS sequence"/>
</dbReference>
<name>A0A2K0ULC6_TRIHA</name>
<dbReference type="OrthoDB" id="265717at2759"/>
<organism evidence="1 2">
    <name type="scientific">Trichoderma harzianum</name>
    <name type="common">Hypocrea lixii</name>
    <dbReference type="NCBI Taxonomy" id="5544"/>
    <lineage>
        <taxon>Eukaryota</taxon>
        <taxon>Fungi</taxon>
        <taxon>Dikarya</taxon>
        <taxon>Ascomycota</taxon>
        <taxon>Pezizomycotina</taxon>
        <taxon>Sordariomycetes</taxon>
        <taxon>Hypocreomycetidae</taxon>
        <taxon>Hypocreales</taxon>
        <taxon>Hypocreaceae</taxon>
        <taxon>Trichoderma</taxon>
    </lineage>
</organism>
<gene>
    <name evidence="1" type="ORF">THARTR1_01609</name>
</gene>
<proteinExistence type="predicted"/>
<evidence type="ECO:0000313" key="1">
    <source>
        <dbReference type="EMBL" id="PNP58593.1"/>
    </source>
</evidence>
<comment type="caution">
    <text evidence="1">The sequence shown here is derived from an EMBL/GenBank/DDBJ whole genome shotgun (WGS) entry which is preliminary data.</text>
</comment>
<sequence>MGYDCGFDIFPRLEANDENKKAYQQFLDEIIEKYKDVYDEKGRREDGKILDLPSSSKYSGKNVIRLAIGECPQMPSSAEHCNYFLRFSSKVSGSLTTAAQPYIMDVLEIARRHFGSKVHFWHEMNEFGEPEQQYGVYSWTEVNDAERELRELGSGQEGSG</sequence>
<accession>A0A2K0ULC6</accession>
<protein>
    <submittedName>
        <fullName evidence="1">Uncharacterized protein</fullName>
    </submittedName>
</protein>
<dbReference type="EMBL" id="MTYI01000020">
    <property type="protein sequence ID" value="PNP58593.1"/>
    <property type="molecule type" value="Genomic_DNA"/>
</dbReference>
<evidence type="ECO:0000313" key="2">
    <source>
        <dbReference type="Proteomes" id="UP000236290"/>
    </source>
</evidence>
<dbReference type="AlphaFoldDB" id="A0A2K0ULC6"/>
<reference evidence="1 2" key="1">
    <citation type="submission" date="2017-02" db="EMBL/GenBank/DDBJ databases">
        <title>Genomes of Trichoderma spp. with biocontrol activity.</title>
        <authorList>
            <person name="Gardiner D."/>
            <person name="Kazan K."/>
            <person name="Vos C."/>
            <person name="Harvey P."/>
        </authorList>
    </citation>
    <scope>NUCLEOTIDE SEQUENCE [LARGE SCALE GENOMIC DNA]</scope>
    <source>
        <strain evidence="1 2">Tr1</strain>
    </source>
</reference>